<evidence type="ECO:0000313" key="2">
    <source>
        <dbReference type="EMBL" id="OBR14585.1"/>
    </source>
</evidence>
<protein>
    <submittedName>
        <fullName evidence="2">Uncharacterized protein</fullName>
    </submittedName>
</protein>
<dbReference type="VEuPathDB" id="FungiDB:CH63R_03311"/>
<sequence>MNRKGAKNEDEIPSGGGGGGGGGVNNNKGTLADCINAVSSCEDKAKEGGINTTMREGMLVAFNLHNIILQDVDENDAKDVVDDNAFARENFMARAKGKCHCDCCRKSLVRFLEIDILGQYLDSLRKHIDEKVPGWAYQSLEMFPFLSHDEGIHLVRSLVLFRSSAPTTVHHPQGVRRNGTLLKWSSMFSKGAARFDSRMRLVRFRPLLLNKLAFLGLVAAPEGLLSGDQTA</sequence>
<dbReference type="GeneID" id="28862393"/>
<dbReference type="RefSeq" id="XP_018163102.1">
    <property type="nucleotide sequence ID" value="XM_018298286.1"/>
</dbReference>
<accession>A0A1B7YRB3</accession>
<proteinExistence type="predicted"/>
<feature type="compositionally biased region" description="Gly residues" evidence="1">
    <location>
        <begin position="14"/>
        <end position="24"/>
    </location>
</feature>
<dbReference type="AlphaFoldDB" id="A0A1B7YRB3"/>
<evidence type="ECO:0000313" key="3">
    <source>
        <dbReference type="Proteomes" id="UP000092177"/>
    </source>
</evidence>
<organism evidence="2 3">
    <name type="scientific">Colletotrichum higginsianum (strain IMI 349063)</name>
    <name type="common">Crucifer anthracnose fungus</name>
    <dbReference type="NCBI Taxonomy" id="759273"/>
    <lineage>
        <taxon>Eukaryota</taxon>
        <taxon>Fungi</taxon>
        <taxon>Dikarya</taxon>
        <taxon>Ascomycota</taxon>
        <taxon>Pezizomycotina</taxon>
        <taxon>Sordariomycetes</taxon>
        <taxon>Hypocreomycetidae</taxon>
        <taxon>Glomerellales</taxon>
        <taxon>Glomerellaceae</taxon>
        <taxon>Colletotrichum</taxon>
        <taxon>Colletotrichum destructivum species complex</taxon>
    </lineage>
</organism>
<reference evidence="3" key="1">
    <citation type="journal article" date="2017" name="BMC Genomics">
        <title>Gapless genome assembly of Colletotrichum higginsianum reveals chromosome structure and association of transposable elements with secondary metabolite gene clusters.</title>
        <authorList>
            <person name="Dallery J.-F."/>
            <person name="Lapalu N."/>
            <person name="Zampounis A."/>
            <person name="Pigne S."/>
            <person name="Luyten I."/>
            <person name="Amselem J."/>
            <person name="Wittenberg A.H.J."/>
            <person name="Zhou S."/>
            <person name="de Queiroz M.V."/>
            <person name="Robin G.P."/>
            <person name="Auger A."/>
            <person name="Hainaut M."/>
            <person name="Henrissat B."/>
            <person name="Kim K.-T."/>
            <person name="Lee Y.-H."/>
            <person name="Lespinet O."/>
            <person name="Schwartz D.C."/>
            <person name="Thon M.R."/>
            <person name="O'Connell R.J."/>
        </authorList>
    </citation>
    <scope>NUCLEOTIDE SEQUENCE [LARGE SCALE GENOMIC DNA]</scope>
    <source>
        <strain evidence="3">IMI 349063</strain>
    </source>
</reference>
<feature type="compositionally biased region" description="Basic and acidic residues" evidence="1">
    <location>
        <begin position="1"/>
        <end position="10"/>
    </location>
</feature>
<dbReference type="EMBL" id="LTAN01000002">
    <property type="protein sequence ID" value="OBR14585.1"/>
    <property type="molecule type" value="Genomic_DNA"/>
</dbReference>
<gene>
    <name evidence="2" type="ORF">CH63R_03311</name>
</gene>
<dbReference type="KEGG" id="chig:CH63R_03311"/>
<comment type="caution">
    <text evidence="2">The sequence shown here is derived from an EMBL/GenBank/DDBJ whole genome shotgun (WGS) entry which is preliminary data.</text>
</comment>
<feature type="region of interest" description="Disordered" evidence="1">
    <location>
        <begin position="1"/>
        <end position="24"/>
    </location>
</feature>
<dbReference type="Proteomes" id="UP000092177">
    <property type="component" value="Chromosome 2"/>
</dbReference>
<name>A0A1B7YRB3_COLHI</name>
<evidence type="ECO:0000256" key="1">
    <source>
        <dbReference type="SAM" id="MobiDB-lite"/>
    </source>
</evidence>
<keyword evidence="3" id="KW-1185">Reference proteome</keyword>